<dbReference type="InterPro" id="IPR051831">
    <property type="entry name" value="Bromodomain_contain_prot"/>
</dbReference>
<dbReference type="PRINTS" id="PR00503">
    <property type="entry name" value="BROMODOMAIN"/>
</dbReference>
<dbReference type="InterPro" id="IPR001487">
    <property type="entry name" value="Bromodomain"/>
</dbReference>
<evidence type="ECO:0000313" key="6">
    <source>
        <dbReference type="Proteomes" id="UP000245383"/>
    </source>
</evidence>
<dbReference type="PROSITE" id="PS50014">
    <property type="entry name" value="BROMODOMAIN_2"/>
    <property type="match status" value="1"/>
</dbReference>
<gene>
    <name evidence="5" type="ORF">BB561_004356</name>
</gene>
<name>A0A2T9YGR7_9FUNG</name>
<accession>A0A2T9YGR7</accession>
<keyword evidence="1 2" id="KW-0103">Bromodomain</keyword>
<sequence length="652" mass="73166">MINTFCTNSHEKSSQDFSPSPTASLNRSPNTKHNDLNTTKDVLKTAPNFSHTPIISKIKLFSSKTQPQTPCNTGTPSGVIENSISLSDIPSGIIEKSTCLSDSLQTPIKSFKIALKINSKVVNITTPINPFLTSSKTSFKAKPRIIHLNLKPQENSQKNNKANSQTSQKKKNSSASKVAKSIPQPQILPITSNYTEETSAKEDPNIDPEVYTFNFLSKDIYSPLSRLLKKLFRKDSYAMFWEPVKTDLVTDYLDVVKDPMDLGTMKTNLEAGIYTSFSLFIAHFDLICSNAMTYNNSSTIYYQHALKFLEAGKAAIAKTAKKLSRIKQMLYSSSEAHSLNNLPGEKHKAEQILNNESDGTKKIDIRPLPPVELPITESNSFSDLNNQKLDIIDTNTEPSSSTTPKISTLTFTKSSYIELSENNNSALSSIKKNKIFDHFNIHENHTKRLKTSKASSSKRSKQKIEKFHKAHSIAPNSTFAYLQYVDKTQIFSDGSIDFQCSPVLESILSNYENYYSGFSFDPLICDSSKPLVIADNWRLLRDSDFANFEIYSNDQLPILKQRTQDISPIDIVSNDFGLESVFSDKQGLAYYISVIEFLGVNNSLSKQYIKNVFNYLSNGAYNLCLETQKRLYSTLYSESDVGKPVLISEEKR</sequence>
<evidence type="ECO:0000256" key="3">
    <source>
        <dbReference type="SAM" id="MobiDB-lite"/>
    </source>
</evidence>
<feature type="region of interest" description="Disordered" evidence="3">
    <location>
        <begin position="149"/>
        <end position="181"/>
    </location>
</feature>
<dbReference type="SMART" id="SM00297">
    <property type="entry name" value="BROMO"/>
    <property type="match status" value="1"/>
</dbReference>
<dbReference type="STRING" id="133385.A0A2T9YGR7"/>
<comment type="caution">
    <text evidence="5">The sequence shown here is derived from an EMBL/GenBank/DDBJ whole genome shotgun (WGS) entry which is preliminary data.</text>
</comment>
<dbReference type="InterPro" id="IPR036427">
    <property type="entry name" value="Bromodomain-like_sf"/>
</dbReference>
<dbReference type="PANTHER" id="PTHR22881:SF27">
    <property type="entry name" value="BROMODOMAIN CONTAINING 7_9"/>
    <property type="match status" value="1"/>
</dbReference>
<feature type="domain" description="Bromo" evidence="4">
    <location>
        <begin position="240"/>
        <end position="302"/>
    </location>
</feature>
<reference evidence="5 6" key="1">
    <citation type="journal article" date="2018" name="MBio">
        <title>Comparative Genomics Reveals the Core Gene Toolbox for the Fungus-Insect Symbiosis.</title>
        <authorList>
            <person name="Wang Y."/>
            <person name="Stata M."/>
            <person name="Wang W."/>
            <person name="Stajich J.E."/>
            <person name="White M.M."/>
            <person name="Moncalvo J.M."/>
        </authorList>
    </citation>
    <scope>NUCLEOTIDE SEQUENCE [LARGE SCALE GENOMIC DNA]</scope>
    <source>
        <strain evidence="5 6">SWE-8-4</strain>
    </source>
</reference>
<feature type="region of interest" description="Disordered" evidence="3">
    <location>
        <begin position="1"/>
        <end position="37"/>
    </location>
</feature>
<dbReference type="PANTHER" id="PTHR22881">
    <property type="entry name" value="BROMODOMAIN CONTAINING PROTEIN"/>
    <property type="match status" value="1"/>
</dbReference>
<dbReference type="GO" id="GO:0005634">
    <property type="term" value="C:nucleus"/>
    <property type="evidence" value="ECO:0007669"/>
    <property type="project" value="TreeGrafter"/>
</dbReference>
<evidence type="ECO:0000313" key="5">
    <source>
        <dbReference type="EMBL" id="PVU91531.1"/>
    </source>
</evidence>
<protein>
    <recommendedName>
        <fullName evidence="4">Bromo domain-containing protein</fullName>
    </recommendedName>
</protein>
<dbReference type="Pfam" id="PF00439">
    <property type="entry name" value="Bromodomain"/>
    <property type="match status" value="1"/>
</dbReference>
<organism evidence="5 6">
    <name type="scientific">Smittium simulii</name>
    <dbReference type="NCBI Taxonomy" id="133385"/>
    <lineage>
        <taxon>Eukaryota</taxon>
        <taxon>Fungi</taxon>
        <taxon>Fungi incertae sedis</taxon>
        <taxon>Zoopagomycota</taxon>
        <taxon>Kickxellomycotina</taxon>
        <taxon>Harpellomycetes</taxon>
        <taxon>Harpellales</taxon>
        <taxon>Legeriomycetaceae</taxon>
        <taxon>Smittium</taxon>
    </lineage>
</organism>
<dbReference type="EMBL" id="MBFR01000196">
    <property type="protein sequence ID" value="PVU91531.1"/>
    <property type="molecule type" value="Genomic_DNA"/>
</dbReference>
<dbReference type="AlphaFoldDB" id="A0A2T9YGR7"/>
<feature type="compositionally biased region" description="Low complexity" evidence="3">
    <location>
        <begin position="155"/>
        <end position="181"/>
    </location>
</feature>
<dbReference type="OrthoDB" id="21449at2759"/>
<evidence type="ECO:0000259" key="4">
    <source>
        <dbReference type="PROSITE" id="PS50014"/>
    </source>
</evidence>
<evidence type="ECO:0000256" key="2">
    <source>
        <dbReference type="PROSITE-ProRule" id="PRU00035"/>
    </source>
</evidence>
<feature type="compositionally biased region" description="Polar residues" evidence="3">
    <location>
        <begin position="15"/>
        <end position="37"/>
    </location>
</feature>
<keyword evidence="6" id="KW-1185">Reference proteome</keyword>
<proteinExistence type="predicted"/>
<dbReference type="GO" id="GO:0006357">
    <property type="term" value="P:regulation of transcription by RNA polymerase II"/>
    <property type="evidence" value="ECO:0007669"/>
    <property type="project" value="TreeGrafter"/>
</dbReference>
<dbReference type="Proteomes" id="UP000245383">
    <property type="component" value="Unassembled WGS sequence"/>
</dbReference>
<dbReference type="SUPFAM" id="SSF47370">
    <property type="entry name" value="Bromodomain"/>
    <property type="match status" value="1"/>
</dbReference>
<dbReference type="GO" id="GO:0006325">
    <property type="term" value="P:chromatin organization"/>
    <property type="evidence" value="ECO:0007669"/>
    <property type="project" value="UniProtKB-ARBA"/>
</dbReference>
<dbReference type="Gene3D" id="1.20.920.10">
    <property type="entry name" value="Bromodomain-like"/>
    <property type="match status" value="1"/>
</dbReference>
<evidence type="ECO:0000256" key="1">
    <source>
        <dbReference type="ARBA" id="ARBA00023117"/>
    </source>
</evidence>